<protein>
    <recommendedName>
        <fullName evidence="3">Transposase</fullName>
    </recommendedName>
</protein>
<dbReference type="Gene3D" id="3.30.420.10">
    <property type="entry name" value="Ribonuclease H-like superfamily/Ribonuclease H"/>
    <property type="match status" value="1"/>
</dbReference>
<dbReference type="Pfam" id="PF01359">
    <property type="entry name" value="Transposase_1"/>
    <property type="match status" value="1"/>
</dbReference>
<dbReference type="Proteomes" id="UP001153954">
    <property type="component" value="Unassembled WGS sequence"/>
</dbReference>
<dbReference type="GO" id="GO:0003676">
    <property type="term" value="F:nucleic acid binding"/>
    <property type="evidence" value="ECO:0007669"/>
    <property type="project" value="InterPro"/>
</dbReference>
<dbReference type="EMBL" id="CAKOGL010000020">
    <property type="protein sequence ID" value="CAH2098818.1"/>
    <property type="molecule type" value="Genomic_DNA"/>
</dbReference>
<organism evidence="1 2">
    <name type="scientific">Euphydryas editha</name>
    <name type="common">Edith's checkerspot</name>
    <dbReference type="NCBI Taxonomy" id="104508"/>
    <lineage>
        <taxon>Eukaryota</taxon>
        <taxon>Metazoa</taxon>
        <taxon>Ecdysozoa</taxon>
        <taxon>Arthropoda</taxon>
        <taxon>Hexapoda</taxon>
        <taxon>Insecta</taxon>
        <taxon>Pterygota</taxon>
        <taxon>Neoptera</taxon>
        <taxon>Endopterygota</taxon>
        <taxon>Lepidoptera</taxon>
        <taxon>Glossata</taxon>
        <taxon>Ditrysia</taxon>
        <taxon>Papilionoidea</taxon>
        <taxon>Nymphalidae</taxon>
        <taxon>Nymphalinae</taxon>
        <taxon>Euphydryas</taxon>
    </lineage>
</organism>
<dbReference type="InterPro" id="IPR036397">
    <property type="entry name" value="RNaseH_sf"/>
</dbReference>
<evidence type="ECO:0000313" key="2">
    <source>
        <dbReference type="Proteomes" id="UP001153954"/>
    </source>
</evidence>
<dbReference type="InterPro" id="IPR052709">
    <property type="entry name" value="Transposase-MT_Hybrid"/>
</dbReference>
<reference evidence="1" key="1">
    <citation type="submission" date="2022-03" db="EMBL/GenBank/DDBJ databases">
        <authorList>
            <person name="Tunstrom K."/>
        </authorList>
    </citation>
    <scope>NUCLEOTIDE SEQUENCE</scope>
</reference>
<gene>
    <name evidence="1" type="ORF">EEDITHA_LOCUS13895</name>
</gene>
<accession>A0AAU9UI61</accession>
<evidence type="ECO:0008006" key="3">
    <source>
        <dbReference type="Google" id="ProtNLM"/>
    </source>
</evidence>
<keyword evidence="2" id="KW-1185">Reference proteome</keyword>
<dbReference type="PANTHER" id="PTHR46060">
    <property type="entry name" value="MARINER MOS1 TRANSPOSASE-LIKE PROTEIN"/>
    <property type="match status" value="1"/>
</dbReference>
<sequence>MTWKRASSRTPKKLSVKCGWKGHDVGFWEAEGIIILKYLEKGPTITGSHYANQIRELRESIKEKRRGKLRAGVLFHKDNEFAHKAEVAIAITQETGFKLLEHPPYSLYLDNDIYVFSPLK</sequence>
<dbReference type="PANTHER" id="PTHR46060:SF1">
    <property type="entry name" value="MARINER MOS1 TRANSPOSASE-LIKE PROTEIN"/>
    <property type="match status" value="1"/>
</dbReference>
<comment type="caution">
    <text evidence="1">The sequence shown here is derived from an EMBL/GenBank/DDBJ whole genome shotgun (WGS) entry which is preliminary data.</text>
</comment>
<name>A0AAU9UI61_EUPED</name>
<dbReference type="InterPro" id="IPR001888">
    <property type="entry name" value="Transposase_1"/>
</dbReference>
<evidence type="ECO:0000313" key="1">
    <source>
        <dbReference type="EMBL" id="CAH2098818.1"/>
    </source>
</evidence>
<proteinExistence type="predicted"/>
<dbReference type="AlphaFoldDB" id="A0AAU9UI61"/>